<reference evidence="1 2" key="1">
    <citation type="submission" date="2020-08" db="EMBL/GenBank/DDBJ databases">
        <title>Genomic Encyclopedia of Type Strains, Phase IV (KMG-IV): sequencing the most valuable type-strain genomes for metagenomic binning, comparative biology and taxonomic classification.</title>
        <authorList>
            <person name="Goeker M."/>
        </authorList>
    </citation>
    <scope>NUCLEOTIDE SEQUENCE [LARGE SCALE GENOMIC DNA]</scope>
    <source>
        <strain evidence="1 2">DSM 7051</strain>
    </source>
</reference>
<dbReference type="AlphaFoldDB" id="A0A7X0F7P0"/>
<dbReference type="EMBL" id="JACHOU010000004">
    <property type="protein sequence ID" value="MBB6354545.1"/>
    <property type="molecule type" value="Genomic_DNA"/>
</dbReference>
<name>A0A7X0F7P0_9HYPH</name>
<keyword evidence="2" id="KW-1185">Reference proteome</keyword>
<dbReference type="RefSeq" id="WP_156381111.1">
    <property type="nucleotide sequence ID" value="NZ_BAABEG010000001.1"/>
</dbReference>
<organism evidence="1 2">
    <name type="scientific">Aminobacter aganoensis</name>
    <dbReference type="NCBI Taxonomy" id="83264"/>
    <lineage>
        <taxon>Bacteria</taxon>
        <taxon>Pseudomonadati</taxon>
        <taxon>Pseudomonadota</taxon>
        <taxon>Alphaproteobacteria</taxon>
        <taxon>Hyphomicrobiales</taxon>
        <taxon>Phyllobacteriaceae</taxon>
        <taxon>Aminobacter</taxon>
    </lineage>
</organism>
<accession>A0A7X0F7P0</accession>
<comment type="caution">
    <text evidence="1">The sequence shown here is derived from an EMBL/GenBank/DDBJ whole genome shotgun (WGS) entry which is preliminary data.</text>
</comment>
<gene>
    <name evidence="1" type="ORF">GGR00_002329</name>
</gene>
<protein>
    <submittedName>
        <fullName evidence="1">Uncharacterized protein</fullName>
    </submittedName>
</protein>
<sequence>MAAKGMRRRMAVTVMKVVIPDLVSEQSERRVSGIHAVTAKTSNPAQD</sequence>
<proteinExistence type="predicted"/>
<evidence type="ECO:0000313" key="2">
    <source>
        <dbReference type="Proteomes" id="UP000536262"/>
    </source>
</evidence>
<dbReference type="Proteomes" id="UP000536262">
    <property type="component" value="Unassembled WGS sequence"/>
</dbReference>
<evidence type="ECO:0000313" key="1">
    <source>
        <dbReference type="EMBL" id="MBB6354545.1"/>
    </source>
</evidence>